<evidence type="ECO:0000313" key="9">
    <source>
        <dbReference type="Proteomes" id="UP000826195"/>
    </source>
</evidence>
<dbReference type="InterPro" id="IPR029033">
    <property type="entry name" value="His_PPase_superfam"/>
</dbReference>
<evidence type="ECO:0000313" key="8">
    <source>
        <dbReference type="EMBL" id="KAH0568810.1"/>
    </source>
</evidence>
<dbReference type="PANTHER" id="PTHR11567:SF211">
    <property type="entry name" value="PROSTATIC ACID PHOSPHATASE"/>
    <property type="match status" value="1"/>
</dbReference>
<gene>
    <name evidence="8" type="ORF">KQX54_021504</name>
</gene>
<dbReference type="PANTHER" id="PTHR11567">
    <property type="entry name" value="ACID PHOSPHATASE-RELATED"/>
    <property type="match status" value="1"/>
</dbReference>
<name>A0AAV7J6W4_COTGL</name>
<dbReference type="InterPro" id="IPR050645">
    <property type="entry name" value="Histidine_acid_phosphatase"/>
</dbReference>
<reference evidence="8 9" key="1">
    <citation type="journal article" date="2021" name="J. Hered.">
        <title>A chromosome-level genome assembly of the parasitoid wasp, Cotesia glomerata (Hymenoptera: Braconidae).</title>
        <authorList>
            <person name="Pinto B.J."/>
            <person name="Weis J.J."/>
            <person name="Gamble T."/>
            <person name="Ode P.J."/>
            <person name="Paul R."/>
            <person name="Zaspel J.M."/>
        </authorList>
    </citation>
    <scope>NUCLEOTIDE SEQUENCE [LARGE SCALE GENOMIC DNA]</scope>
    <source>
        <strain evidence="8">CgM1</strain>
    </source>
</reference>
<protein>
    <recommendedName>
        <fullName evidence="3">acid phosphatase</fullName>
        <ecNumber evidence="3">3.1.3.2</ecNumber>
    </recommendedName>
</protein>
<evidence type="ECO:0000256" key="2">
    <source>
        <dbReference type="ARBA" id="ARBA00005375"/>
    </source>
</evidence>
<keyword evidence="9" id="KW-1185">Reference proteome</keyword>
<dbReference type="SUPFAM" id="SSF53254">
    <property type="entry name" value="Phosphoglycerate mutase-like"/>
    <property type="match status" value="1"/>
</dbReference>
<keyword evidence="7" id="KW-0325">Glycoprotein</keyword>
<dbReference type="Proteomes" id="UP000826195">
    <property type="component" value="Unassembled WGS sequence"/>
</dbReference>
<keyword evidence="4" id="KW-0732">Signal</keyword>
<keyword evidence="6" id="KW-1015">Disulfide bond</keyword>
<accession>A0AAV7J6W4</accession>
<dbReference type="AlphaFoldDB" id="A0AAV7J6W4"/>
<evidence type="ECO:0000256" key="5">
    <source>
        <dbReference type="ARBA" id="ARBA00022801"/>
    </source>
</evidence>
<evidence type="ECO:0000256" key="6">
    <source>
        <dbReference type="ARBA" id="ARBA00023157"/>
    </source>
</evidence>
<evidence type="ECO:0000256" key="1">
    <source>
        <dbReference type="ARBA" id="ARBA00000032"/>
    </source>
</evidence>
<comment type="catalytic activity">
    <reaction evidence="1">
        <text>a phosphate monoester + H2O = an alcohol + phosphate</text>
        <dbReference type="Rhea" id="RHEA:15017"/>
        <dbReference type="ChEBI" id="CHEBI:15377"/>
        <dbReference type="ChEBI" id="CHEBI:30879"/>
        <dbReference type="ChEBI" id="CHEBI:43474"/>
        <dbReference type="ChEBI" id="CHEBI:67140"/>
        <dbReference type="EC" id="3.1.3.2"/>
    </reaction>
</comment>
<sequence length="233" mass="27204">MVSYEEDTLNNAFALCENYLIDKQISENIVKQQEDLKKLKILLKYLSAHTGIEHSSSSQSLSLYHNFVAQTNLGLETEPWVDSVFPYGQLWNMSVIEYKLQSYTNRMKRLTGGIWIRKFLDHVNNFVEKTDDYKAYFYINHEFHTAAILNTLGVYDPHIPNYLSTVIFELHEINNEIYVKVIHKKGHMLTKLVIPGCQKSLCSLQTFEKVLKNVTLDDFEEDCGKRTYFESLK</sequence>
<comment type="caution">
    <text evidence="8">The sequence shown here is derived from an EMBL/GenBank/DDBJ whole genome shotgun (WGS) entry which is preliminary data.</text>
</comment>
<evidence type="ECO:0000256" key="3">
    <source>
        <dbReference type="ARBA" id="ARBA00012646"/>
    </source>
</evidence>
<dbReference type="InterPro" id="IPR000560">
    <property type="entry name" value="His_Pase_clade-2"/>
</dbReference>
<dbReference type="EC" id="3.1.3.2" evidence="3"/>
<keyword evidence="5" id="KW-0378">Hydrolase</keyword>
<dbReference type="Gene3D" id="3.40.50.1240">
    <property type="entry name" value="Phosphoglycerate mutase-like"/>
    <property type="match status" value="1"/>
</dbReference>
<organism evidence="8 9">
    <name type="scientific">Cotesia glomerata</name>
    <name type="common">Lepidopteran parasitic wasp</name>
    <name type="synonym">Apanteles glomeratus</name>
    <dbReference type="NCBI Taxonomy" id="32391"/>
    <lineage>
        <taxon>Eukaryota</taxon>
        <taxon>Metazoa</taxon>
        <taxon>Ecdysozoa</taxon>
        <taxon>Arthropoda</taxon>
        <taxon>Hexapoda</taxon>
        <taxon>Insecta</taxon>
        <taxon>Pterygota</taxon>
        <taxon>Neoptera</taxon>
        <taxon>Endopterygota</taxon>
        <taxon>Hymenoptera</taxon>
        <taxon>Apocrita</taxon>
        <taxon>Ichneumonoidea</taxon>
        <taxon>Braconidae</taxon>
        <taxon>Microgastrinae</taxon>
        <taxon>Cotesia</taxon>
    </lineage>
</organism>
<evidence type="ECO:0000256" key="4">
    <source>
        <dbReference type="ARBA" id="ARBA00022729"/>
    </source>
</evidence>
<dbReference type="Pfam" id="PF00328">
    <property type="entry name" value="His_Phos_2"/>
    <property type="match status" value="1"/>
</dbReference>
<proteinExistence type="inferred from homology"/>
<comment type="similarity">
    <text evidence="2">Belongs to the histidine acid phosphatase family.</text>
</comment>
<dbReference type="GO" id="GO:0003993">
    <property type="term" value="F:acid phosphatase activity"/>
    <property type="evidence" value="ECO:0007669"/>
    <property type="project" value="UniProtKB-EC"/>
</dbReference>
<dbReference type="EMBL" id="JAHXZJ010000001">
    <property type="protein sequence ID" value="KAH0568810.1"/>
    <property type="molecule type" value="Genomic_DNA"/>
</dbReference>
<evidence type="ECO:0000256" key="7">
    <source>
        <dbReference type="ARBA" id="ARBA00023180"/>
    </source>
</evidence>